<sequence>YKKEDELSNYWLYLREGLIESITHEFIHHYVTNFKFFDMKGGFEFGKRNDSQDQSFQVDVEEAMVINTAETYLIRKGGLSDDLLNFNLGIKYQGKKE</sequence>
<organism evidence="1 2">
    <name type="scientific">Flavobacterium circumlabens</name>
    <dbReference type="NCBI Taxonomy" id="2133765"/>
    <lineage>
        <taxon>Bacteria</taxon>
        <taxon>Pseudomonadati</taxon>
        <taxon>Bacteroidota</taxon>
        <taxon>Flavobacteriia</taxon>
        <taxon>Flavobacteriales</taxon>
        <taxon>Flavobacteriaceae</taxon>
        <taxon>Flavobacterium</taxon>
    </lineage>
</organism>
<protein>
    <submittedName>
        <fullName evidence="1">Uncharacterized protein</fullName>
    </submittedName>
</protein>
<proteinExistence type="predicted"/>
<feature type="non-terminal residue" evidence="1">
    <location>
        <position position="97"/>
    </location>
</feature>
<feature type="non-terminal residue" evidence="1">
    <location>
        <position position="1"/>
    </location>
</feature>
<dbReference type="EMBL" id="QWDN01001300">
    <property type="protein sequence ID" value="TEB40443.1"/>
    <property type="molecule type" value="Genomic_DNA"/>
</dbReference>
<accession>A0A4Y7U1Z2</accession>
<dbReference type="AlphaFoldDB" id="A0A4Y7U1Z2"/>
<evidence type="ECO:0000313" key="1">
    <source>
        <dbReference type="EMBL" id="TEB40443.1"/>
    </source>
</evidence>
<comment type="caution">
    <text evidence="1">The sequence shown here is derived from an EMBL/GenBank/DDBJ whole genome shotgun (WGS) entry which is preliminary data.</text>
</comment>
<reference evidence="1 2" key="1">
    <citation type="journal article" date="2018" name="Syst. Appl. Microbiol.">
        <title>Flavobacterium circumlabens sp. nov. and Flavobacterium cupreum sp. nov., two psychrotrophic species isolated from Antarctic environmental samples.</title>
        <authorList>
            <person name="Kralova S."/>
            <person name="Busse H.J."/>
            <person name="Svec P."/>
            <person name="Maslanova I."/>
            <person name="Stankova E."/>
            <person name="Bartak M."/>
            <person name="Sedlacek I."/>
        </authorList>
    </citation>
    <scope>NUCLEOTIDE SEQUENCE [LARGE SCALE GENOMIC DNA]</scope>
    <source>
        <strain evidence="1 2">CCM 8828</strain>
    </source>
</reference>
<dbReference type="Proteomes" id="UP000298340">
    <property type="component" value="Unassembled WGS sequence"/>
</dbReference>
<gene>
    <name evidence="1" type="ORF">D0809_30580</name>
</gene>
<name>A0A4Y7U1Z2_9FLAO</name>
<evidence type="ECO:0000313" key="2">
    <source>
        <dbReference type="Proteomes" id="UP000298340"/>
    </source>
</evidence>